<dbReference type="EMBL" id="AODD01000038">
    <property type="protein sequence ID" value="EUJ17526.1"/>
    <property type="molecule type" value="Genomic_DNA"/>
</dbReference>
<reference evidence="3 4" key="1">
    <citation type="journal article" date="2014" name="Int. J. Syst. Evol. Microbiol.">
        <title>Listeria floridensis sp. nov., Listeria aquatica sp. nov., Listeria cornellensis sp. nov., Listeria riparia sp. nov. and Listeria grandensis sp. nov., from agricultural and natural environments.</title>
        <authorList>
            <person name="den Bakker H.C."/>
            <person name="Warchocki S."/>
            <person name="Wright E.M."/>
            <person name="Allred A.F."/>
            <person name="Ahlstrom C."/>
            <person name="Manuel C.S."/>
            <person name="Stasiewicz M.J."/>
            <person name="Burrell A."/>
            <person name="Roof S."/>
            <person name="Strawn L."/>
            <person name="Fortes E.D."/>
            <person name="Nightingale K.K."/>
            <person name="Kephart D."/>
            <person name="Wiedmann M."/>
        </authorList>
    </citation>
    <scope>NUCLEOTIDE SEQUENCE [LARGE SCALE GENOMIC DNA]</scope>
    <source>
        <strain evidence="4">FSL F6-971</strain>
    </source>
</reference>
<dbReference type="Gene3D" id="2.60.40.10">
    <property type="entry name" value="Immunoglobulins"/>
    <property type="match status" value="2"/>
</dbReference>
<comment type="caution">
    <text evidence="3">The sequence shown here is derived from an EMBL/GenBank/DDBJ whole genome shotgun (WGS) entry which is preliminary data.</text>
</comment>
<dbReference type="RefSeq" id="WP_241433375.1">
    <property type="nucleotide sequence ID" value="NZ_AODD01000038.1"/>
</dbReference>
<dbReference type="STRING" id="1265819.PGRAN_16077"/>
<dbReference type="Pfam" id="PF17936">
    <property type="entry name" value="Big_6"/>
    <property type="match status" value="2"/>
</dbReference>
<name>W7B460_9LIST</name>
<accession>W7B460</accession>
<dbReference type="InterPro" id="IPR041498">
    <property type="entry name" value="Big_6"/>
</dbReference>
<feature type="domain" description="Bacterial Ig" evidence="1">
    <location>
        <begin position="217"/>
        <end position="279"/>
    </location>
</feature>
<protein>
    <submittedName>
        <fullName evidence="3">Cell wall anchor domain-containing protein</fullName>
    </submittedName>
</protein>
<evidence type="ECO:0000313" key="3">
    <source>
        <dbReference type="EMBL" id="EUJ17526.1"/>
    </source>
</evidence>
<feature type="domain" description="Bacterial Ig" evidence="2">
    <location>
        <begin position="559"/>
        <end position="619"/>
    </location>
</feature>
<sequence>MKKIFITMICVVMALVAVYNPYLAPGEKAHATSGSITSIVERPLNPNDYRIGMMDVTFTSSSSLYFITQEEYYNGTWYIMSSQRVGALRGTMPFYTTSTARAGDQYRYTLSTQVNKGGIVLATSYYTLRNNYGTMRNTTISSLTSLSTSATGVAEANSTVTIRNGTTVLGSGRADSANRYTIPIPAQPAGSTVTATAVLGNLSAPAVSTIVQPAQLAPTTLDSLTDQSTSASGTGHPESTVRIENGSTVIGTGTVDSNGDYTIPIPAQTVETVITAQATFNNVSSNIASRRVTSAQTVGTITPDRFNVGDANITGTYTDDVVRARVYVNGTSINIGGSFDSGSFSFFAGNAGIKAGDTVTIQALDFNNRILDTKPVIVVPPISQGTIRPNDYNVGASSITGSYTGSVTQARLVVNGITVPTGGGNFANGTFTYIVPAGSIQARDDVQILGLDMSGTELDRQTVRVIATTQGTITPADYRVGDTNITGTYTGDVTSARLIVNGNVVTPAGGDFRQNGTFTYFVRAGTIRASDSVELIALDAPNGRELDRKPVRVIANTQGTITPADYRVGDTNITGTYTGDVTSARLIVNGNVVTPAGGDFRQNGTFTYFVRAGTIRASDS</sequence>
<feature type="domain" description="Bacterial Ig" evidence="2">
    <location>
        <begin position="471"/>
        <end position="554"/>
    </location>
</feature>
<dbReference type="Proteomes" id="UP000019253">
    <property type="component" value="Unassembled WGS sequence"/>
</dbReference>
<dbReference type="AlphaFoldDB" id="W7B460"/>
<feature type="domain" description="Bacterial Ig" evidence="2">
    <location>
        <begin position="385"/>
        <end position="466"/>
    </location>
</feature>
<dbReference type="InterPro" id="IPR013783">
    <property type="entry name" value="Ig-like_fold"/>
</dbReference>
<evidence type="ECO:0000259" key="2">
    <source>
        <dbReference type="Pfam" id="PF20622"/>
    </source>
</evidence>
<dbReference type="Pfam" id="PF20622">
    <property type="entry name" value="Big_15"/>
    <property type="match status" value="4"/>
</dbReference>
<evidence type="ECO:0000259" key="1">
    <source>
        <dbReference type="Pfam" id="PF17936"/>
    </source>
</evidence>
<feature type="domain" description="Bacterial Ig" evidence="1">
    <location>
        <begin position="144"/>
        <end position="208"/>
    </location>
</feature>
<proteinExistence type="predicted"/>
<keyword evidence="4" id="KW-1185">Reference proteome</keyword>
<feature type="domain" description="Bacterial Ig" evidence="2">
    <location>
        <begin position="299"/>
        <end position="378"/>
    </location>
</feature>
<evidence type="ECO:0000313" key="4">
    <source>
        <dbReference type="Proteomes" id="UP000019253"/>
    </source>
</evidence>
<organism evidence="3 4">
    <name type="scientific">Listeria grandensis FSL F6-0971</name>
    <dbReference type="NCBI Taxonomy" id="1265819"/>
    <lineage>
        <taxon>Bacteria</taxon>
        <taxon>Bacillati</taxon>
        <taxon>Bacillota</taxon>
        <taxon>Bacilli</taxon>
        <taxon>Bacillales</taxon>
        <taxon>Listeriaceae</taxon>
        <taxon>Listeria</taxon>
    </lineage>
</organism>
<gene>
    <name evidence="3" type="ORF">PGRAN_16077</name>
</gene>
<feature type="non-terminal residue" evidence="3">
    <location>
        <position position="620"/>
    </location>
</feature>
<dbReference type="InterPro" id="IPR046746">
    <property type="entry name" value="Big_15"/>
</dbReference>